<dbReference type="InterPro" id="IPR036388">
    <property type="entry name" value="WH-like_DNA-bd_sf"/>
</dbReference>
<name>A0ABU9BHG5_9BURK</name>
<dbReference type="Gene3D" id="1.10.10.10">
    <property type="entry name" value="Winged helix-like DNA-binding domain superfamily/Winged helix DNA-binding domain"/>
    <property type="match status" value="1"/>
</dbReference>
<accession>A0ABU9BHG5</accession>
<comment type="similarity">
    <text evidence="1">Belongs to the LysR transcriptional regulatory family.</text>
</comment>
<dbReference type="Proteomes" id="UP001368500">
    <property type="component" value="Unassembled WGS sequence"/>
</dbReference>
<dbReference type="EMBL" id="JBBUTF010000044">
    <property type="protein sequence ID" value="MEK8029161.1"/>
    <property type="molecule type" value="Genomic_DNA"/>
</dbReference>
<evidence type="ECO:0000256" key="1">
    <source>
        <dbReference type="ARBA" id="ARBA00009437"/>
    </source>
</evidence>
<proteinExistence type="inferred from homology"/>
<dbReference type="PRINTS" id="PR00039">
    <property type="entry name" value="HTHLYSR"/>
</dbReference>
<dbReference type="SUPFAM" id="SSF46785">
    <property type="entry name" value="Winged helix' DNA-binding domain"/>
    <property type="match status" value="1"/>
</dbReference>
<evidence type="ECO:0000313" key="6">
    <source>
        <dbReference type="EMBL" id="MEK8029161.1"/>
    </source>
</evidence>
<keyword evidence="4" id="KW-0804">Transcription</keyword>
<dbReference type="Pfam" id="PF03466">
    <property type="entry name" value="LysR_substrate"/>
    <property type="match status" value="1"/>
</dbReference>
<dbReference type="Gene3D" id="3.40.190.10">
    <property type="entry name" value="Periplasmic binding protein-like II"/>
    <property type="match status" value="2"/>
</dbReference>
<evidence type="ECO:0000256" key="3">
    <source>
        <dbReference type="ARBA" id="ARBA00023125"/>
    </source>
</evidence>
<dbReference type="SUPFAM" id="SSF53850">
    <property type="entry name" value="Periplasmic binding protein-like II"/>
    <property type="match status" value="1"/>
</dbReference>
<evidence type="ECO:0000259" key="5">
    <source>
        <dbReference type="PROSITE" id="PS50931"/>
    </source>
</evidence>
<keyword evidence="3" id="KW-0238">DNA-binding</keyword>
<organism evidence="6 7">
    <name type="scientific">Pseudaquabacterium rugosum</name>
    <dbReference type="NCBI Taxonomy" id="2984194"/>
    <lineage>
        <taxon>Bacteria</taxon>
        <taxon>Pseudomonadati</taxon>
        <taxon>Pseudomonadota</taxon>
        <taxon>Betaproteobacteria</taxon>
        <taxon>Burkholderiales</taxon>
        <taxon>Sphaerotilaceae</taxon>
        <taxon>Pseudaquabacterium</taxon>
    </lineage>
</organism>
<evidence type="ECO:0000256" key="4">
    <source>
        <dbReference type="ARBA" id="ARBA00023163"/>
    </source>
</evidence>
<dbReference type="RefSeq" id="WP_341376946.1">
    <property type="nucleotide sequence ID" value="NZ_JBBUTF010000044.1"/>
</dbReference>
<dbReference type="PROSITE" id="PS50931">
    <property type="entry name" value="HTH_LYSR"/>
    <property type="match status" value="1"/>
</dbReference>
<dbReference type="Pfam" id="PF00126">
    <property type="entry name" value="HTH_1"/>
    <property type="match status" value="1"/>
</dbReference>
<evidence type="ECO:0000313" key="7">
    <source>
        <dbReference type="Proteomes" id="UP001368500"/>
    </source>
</evidence>
<comment type="caution">
    <text evidence="6">The sequence shown here is derived from an EMBL/GenBank/DDBJ whole genome shotgun (WGS) entry which is preliminary data.</text>
</comment>
<dbReference type="InterPro" id="IPR036390">
    <property type="entry name" value="WH_DNA-bd_sf"/>
</dbReference>
<gene>
    <name evidence="6" type="ORF">AACH11_24660</name>
</gene>
<keyword evidence="2" id="KW-0805">Transcription regulation</keyword>
<keyword evidence="7" id="KW-1185">Reference proteome</keyword>
<reference evidence="6 7" key="1">
    <citation type="submission" date="2024-04" db="EMBL/GenBank/DDBJ databases">
        <title>Novel species of the genus Ideonella isolated from streams.</title>
        <authorList>
            <person name="Lu H."/>
        </authorList>
    </citation>
    <scope>NUCLEOTIDE SEQUENCE [LARGE SCALE GENOMIC DNA]</scope>
    <source>
        <strain evidence="6 7">BYS139W</strain>
    </source>
</reference>
<dbReference type="CDD" id="cd08414">
    <property type="entry name" value="PBP2_LTTR_aromatics_like"/>
    <property type="match status" value="1"/>
</dbReference>
<dbReference type="PANTHER" id="PTHR30346:SF30">
    <property type="entry name" value="SMALL NEUTRAL PROTEASE REGULATORY PROTEIN"/>
    <property type="match status" value="1"/>
</dbReference>
<dbReference type="InterPro" id="IPR000847">
    <property type="entry name" value="LysR_HTH_N"/>
</dbReference>
<feature type="domain" description="HTH lysR-type" evidence="5">
    <location>
        <begin position="5"/>
        <end position="62"/>
    </location>
</feature>
<sequence>MDRTLELRHLRYFLAVAEAGSFSAAAQKLFIAQPPLSSQIRQLEQALGRPLFTRHARGAHLTSAGEALLPRARAILAAVAALPDELDRPDAAPRLALGYVPSASSTLLPDVLQGLREGTGDGTGEGPVDGWRLELHEQITDQQVQALHAGTLDAGLARSPGARHGVDVLCALDDPFVLATSGPAAAGGPVALADWARAPFIAFTRHRGPATFDQSIRCCLEAGFSPRIAHEASTVHGVLDLVRAGLGVALVPRSTAVLAGPGLRLLRLAHPPQHERLCLIARPGDPNPLLGPLRVRVQAALDHLEARLTQVLPG</sequence>
<protein>
    <submittedName>
        <fullName evidence="6">LysR family transcriptional regulator</fullName>
    </submittedName>
</protein>
<evidence type="ECO:0000256" key="2">
    <source>
        <dbReference type="ARBA" id="ARBA00023015"/>
    </source>
</evidence>
<dbReference type="PANTHER" id="PTHR30346">
    <property type="entry name" value="TRANSCRIPTIONAL DUAL REGULATOR HCAR-RELATED"/>
    <property type="match status" value="1"/>
</dbReference>
<dbReference type="InterPro" id="IPR005119">
    <property type="entry name" value="LysR_subst-bd"/>
</dbReference>